<evidence type="ECO:0000259" key="3">
    <source>
        <dbReference type="Pfam" id="PF17836"/>
    </source>
</evidence>
<dbReference type="Gene3D" id="2.160.10.10">
    <property type="entry name" value="Hexapeptide repeat proteins"/>
    <property type="match status" value="1"/>
</dbReference>
<evidence type="ECO:0000313" key="5">
    <source>
        <dbReference type="Proteomes" id="UP000018877"/>
    </source>
</evidence>
<dbReference type="PANTHER" id="PTHR43300:SF7">
    <property type="entry name" value="UDP-N-ACETYLBACILLOSAMINE N-ACETYLTRANSFERASE"/>
    <property type="match status" value="1"/>
</dbReference>
<dbReference type="InterPro" id="IPR041561">
    <property type="entry name" value="PglD_N"/>
</dbReference>
<dbReference type="InterPro" id="IPR011004">
    <property type="entry name" value="Trimer_LpxA-like_sf"/>
</dbReference>
<proteinExistence type="predicted"/>
<dbReference type="RefSeq" id="WP_024029593.1">
    <property type="nucleotide sequence ID" value="NZ_ALAN01000092.1"/>
</dbReference>
<dbReference type="AlphaFoldDB" id="A0AB94IKL0"/>
<name>A0AB94IKL0_9BACI</name>
<organism evidence="4 5">
    <name type="scientific">Neobacillus vireti LMG 21834</name>
    <dbReference type="NCBI Taxonomy" id="1131730"/>
    <lineage>
        <taxon>Bacteria</taxon>
        <taxon>Bacillati</taxon>
        <taxon>Bacillota</taxon>
        <taxon>Bacilli</taxon>
        <taxon>Bacillales</taxon>
        <taxon>Bacillaceae</taxon>
        <taxon>Neobacillus</taxon>
    </lineage>
</organism>
<dbReference type="Gene3D" id="3.40.50.20">
    <property type="match status" value="1"/>
</dbReference>
<feature type="binding site" evidence="2">
    <location>
        <position position="69"/>
    </location>
    <ligand>
        <name>substrate</name>
    </ligand>
</feature>
<dbReference type="CDD" id="cd03360">
    <property type="entry name" value="LbH_AT_putative"/>
    <property type="match status" value="1"/>
</dbReference>
<sequence>MNIAVIGSGGHSKVISDMILSNKDYHLIGYLDEKYEHIRLVEDTFCGPISSAKRLIGHFKDIKFVMGIGDNKTRQIIVRKLNLPNEYYVTVKHKSAIISPSSKIGFGTVIMPNVVINANTKVGVHSIINTGSIIEHDSIIGDFTHVCPRATLTGNVQLDEGSFVGAGATIIPNIHINDWAIIGAGATVIHDIPSYCTAVGIPAMVKKTNQIRVEVN</sequence>
<dbReference type="Pfam" id="PF17836">
    <property type="entry name" value="PglD_N"/>
    <property type="match status" value="1"/>
</dbReference>
<feature type="binding site" evidence="2">
    <location>
        <position position="145"/>
    </location>
    <ligand>
        <name>acetyl-CoA</name>
        <dbReference type="ChEBI" id="CHEBI:57288"/>
    </ligand>
</feature>
<dbReference type="InterPro" id="IPR020019">
    <property type="entry name" value="AcTrfase_PglD-like"/>
</dbReference>
<dbReference type="PANTHER" id="PTHR43300">
    <property type="entry name" value="ACETYLTRANSFERASE"/>
    <property type="match status" value="1"/>
</dbReference>
<keyword evidence="5" id="KW-1185">Reference proteome</keyword>
<protein>
    <recommendedName>
        <fullName evidence="3">PglD N-terminal domain-containing protein</fullName>
    </recommendedName>
</protein>
<dbReference type="EMBL" id="ALAN01000092">
    <property type="protein sequence ID" value="ETI67562.1"/>
    <property type="molecule type" value="Genomic_DNA"/>
</dbReference>
<evidence type="ECO:0000256" key="2">
    <source>
        <dbReference type="PIRSR" id="PIRSR620019-2"/>
    </source>
</evidence>
<accession>A0AB94IKL0</accession>
<feature type="domain" description="PglD N-terminal" evidence="3">
    <location>
        <begin position="2"/>
        <end position="81"/>
    </location>
</feature>
<dbReference type="Proteomes" id="UP000018877">
    <property type="component" value="Unassembled WGS sequence"/>
</dbReference>
<feature type="active site" description="Proton acceptor" evidence="1">
    <location>
        <position position="136"/>
    </location>
</feature>
<comment type="caution">
    <text evidence="4">The sequence shown here is derived from an EMBL/GenBank/DDBJ whole genome shotgun (WGS) entry which is preliminary data.</text>
</comment>
<dbReference type="SUPFAM" id="SSF51161">
    <property type="entry name" value="Trimeric LpxA-like enzymes"/>
    <property type="match status" value="1"/>
</dbReference>
<reference evidence="4 5" key="1">
    <citation type="journal article" date="2014" name="Environ. Microbiol.">
        <title>The nitrate-ammonifying and nosZ-carrying bacterium Bacillus vireti is a potent source and sink for nitric and nitrous oxide under high nitrate conditions.</title>
        <authorList>
            <person name="Mania D."/>
            <person name="Heylen K."/>
            <person name="van Spanning R.J."/>
            <person name="Frostegard A."/>
        </authorList>
    </citation>
    <scope>NUCLEOTIDE SEQUENCE [LARGE SCALE GENOMIC DNA]</scope>
    <source>
        <strain evidence="4 5">LMG 21834</strain>
    </source>
</reference>
<evidence type="ECO:0000313" key="4">
    <source>
        <dbReference type="EMBL" id="ETI67562.1"/>
    </source>
</evidence>
<feature type="site" description="Increases basicity of active site His" evidence="1">
    <location>
        <position position="137"/>
    </location>
</feature>
<dbReference type="NCBIfam" id="TIGR03570">
    <property type="entry name" value="NeuD_NnaD"/>
    <property type="match status" value="1"/>
</dbReference>
<gene>
    <name evidence="4" type="ORF">BAVI_17072</name>
</gene>
<dbReference type="InterPro" id="IPR050179">
    <property type="entry name" value="Trans_hexapeptide_repeat"/>
</dbReference>
<evidence type="ECO:0000256" key="1">
    <source>
        <dbReference type="PIRSR" id="PIRSR620019-1"/>
    </source>
</evidence>